<proteinExistence type="predicted"/>
<dbReference type="GO" id="GO:0046983">
    <property type="term" value="F:protein dimerization activity"/>
    <property type="evidence" value="ECO:0007669"/>
    <property type="project" value="InterPro"/>
</dbReference>
<dbReference type="AlphaFoldDB" id="A0A8B7ZI11"/>
<dbReference type="PROSITE" id="PS50888">
    <property type="entry name" value="BHLH"/>
    <property type="match status" value="1"/>
</dbReference>
<dbReference type="InterPro" id="IPR011598">
    <property type="entry name" value="bHLH_dom"/>
</dbReference>
<dbReference type="Gene3D" id="4.10.280.10">
    <property type="entry name" value="Helix-loop-helix DNA-binding domain"/>
    <property type="match status" value="1"/>
</dbReference>
<dbReference type="GO" id="GO:0000978">
    <property type="term" value="F:RNA polymerase II cis-regulatory region sequence-specific DNA binding"/>
    <property type="evidence" value="ECO:0007669"/>
    <property type="project" value="TreeGrafter"/>
</dbReference>
<dbReference type="GeneID" id="110985830"/>
<accession>A0A8B7ZI11</accession>
<dbReference type="OMA" id="TFTIHPR"/>
<dbReference type="RefSeq" id="XP_022102901.1">
    <property type="nucleotide sequence ID" value="XM_022247209.1"/>
</dbReference>
<dbReference type="FunFam" id="4.10.280.10:FF:000015">
    <property type="entry name" value="T-cell acute lymphocytic leukemia 1"/>
    <property type="match status" value="1"/>
</dbReference>
<keyword evidence="6" id="KW-1185">Reference proteome</keyword>
<dbReference type="OrthoDB" id="10069510at2759"/>
<dbReference type="PANTHER" id="PTHR13864">
    <property type="entry name" value="T-CELL ACUTE LYMPHOCYTIC LEUKEMIA/STEM CELL LEUKEMIA-RELATED"/>
    <property type="match status" value="1"/>
</dbReference>
<evidence type="ECO:0000313" key="7">
    <source>
        <dbReference type="RefSeq" id="XP_022102901.1"/>
    </source>
</evidence>
<feature type="compositionally biased region" description="Low complexity" evidence="4">
    <location>
        <begin position="32"/>
        <end position="54"/>
    </location>
</feature>
<dbReference type="InterPro" id="IPR040238">
    <property type="entry name" value="TAL-like"/>
</dbReference>
<evidence type="ECO:0000256" key="4">
    <source>
        <dbReference type="SAM" id="MobiDB-lite"/>
    </source>
</evidence>
<dbReference type="GO" id="GO:0000981">
    <property type="term" value="F:DNA-binding transcription factor activity, RNA polymerase II-specific"/>
    <property type="evidence" value="ECO:0007669"/>
    <property type="project" value="InterPro"/>
</dbReference>
<evidence type="ECO:0000256" key="2">
    <source>
        <dbReference type="ARBA" id="ARBA00023125"/>
    </source>
</evidence>
<protein>
    <submittedName>
        <fullName evidence="7">Protein lyl-1-like</fullName>
    </submittedName>
</protein>
<feature type="compositionally biased region" description="Low complexity" evidence="4">
    <location>
        <begin position="321"/>
        <end position="334"/>
    </location>
</feature>
<dbReference type="InterPro" id="IPR036638">
    <property type="entry name" value="HLH_DNA-bd_sf"/>
</dbReference>
<keyword evidence="3" id="KW-0804">Transcription</keyword>
<reference evidence="7" key="1">
    <citation type="submission" date="2025-08" db="UniProtKB">
        <authorList>
            <consortium name="RefSeq"/>
        </authorList>
    </citation>
    <scope>IDENTIFICATION</scope>
</reference>
<keyword evidence="1" id="KW-0805">Transcription regulation</keyword>
<name>A0A8B7ZI11_ACAPL</name>
<dbReference type="SUPFAM" id="SSF47459">
    <property type="entry name" value="HLH, helix-loop-helix DNA-binding domain"/>
    <property type="match status" value="1"/>
</dbReference>
<dbReference type="PANTHER" id="PTHR13864:SF15">
    <property type="entry name" value="T-CELL ACUTE LYMPHOCYTIC LEUKEMIA PROTEIN 1 HOMOLOG-RELATED"/>
    <property type="match status" value="1"/>
</dbReference>
<organism evidence="6 7">
    <name type="scientific">Acanthaster planci</name>
    <name type="common">Crown-of-thorns starfish</name>
    <dbReference type="NCBI Taxonomy" id="133434"/>
    <lineage>
        <taxon>Eukaryota</taxon>
        <taxon>Metazoa</taxon>
        <taxon>Echinodermata</taxon>
        <taxon>Eleutherozoa</taxon>
        <taxon>Asterozoa</taxon>
        <taxon>Asteroidea</taxon>
        <taxon>Valvatacea</taxon>
        <taxon>Valvatida</taxon>
        <taxon>Acanthasteridae</taxon>
        <taxon>Acanthaster</taxon>
    </lineage>
</organism>
<feature type="region of interest" description="Disordered" evidence="4">
    <location>
        <begin position="30"/>
        <end position="64"/>
    </location>
</feature>
<dbReference type="Proteomes" id="UP000694845">
    <property type="component" value="Unplaced"/>
</dbReference>
<feature type="region of interest" description="Disordered" evidence="4">
    <location>
        <begin position="279"/>
        <end position="346"/>
    </location>
</feature>
<feature type="compositionally biased region" description="Polar residues" evidence="4">
    <location>
        <begin position="302"/>
        <end position="317"/>
    </location>
</feature>
<feature type="domain" description="BHLH" evidence="5">
    <location>
        <begin position="208"/>
        <end position="260"/>
    </location>
</feature>
<evidence type="ECO:0000313" key="6">
    <source>
        <dbReference type="Proteomes" id="UP000694845"/>
    </source>
</evidence>
<dbReference type="Pfam" id="PF00010">
    <property type="entry name" value="HLH"/>
    <property type="match status" value="1"/>
</dbReference>
<dbReference type="SMART" id="SM00353">
    <property type="entry name" value="HLH"/>
    <property type="match status" value="1"/>
</dbReference>
<dbReference type="KEGG" id="aplc:110985830"/>
<keyword evidence="2" id="KW-0238">DNA-binding</keyword>
<sequence length="378" mass="40835">MASVAVTANVMGIGRGHGLLPRTLLVPPPQVTTPVSPVDTTTISRNGSTSQSVPSPTPFTPSPTLQDSFNFTPATSPEDRKNVGLLLSMENDQKRAVAPKAELKIKTQQQTAENCLQSPVSPHSFLGSPAIPISDAPHIEPVARMQHSPHVTWTFPTVVNSSPATQGLSELQNNATFTIHPRSQNVFCNVRQAGFAPLIERAGGSKVMRRVFTNSRERWRQQNVNSGFSELRKLLPTHPVDKKLSKNEILRLTIRYIQFLMDLRDEQLAQDAADARAEGEMDTIECSSSITDSSKKDRVPVASSTISVQNTDTSICHQTLRPRGSRSSSESGIGDTDSLCGSAGSGCDSQGSVYFSDDNVGSVDSSTWFSSPESNPSM</sequence>
<gene>
    <name evidence="7" type="primary">LOC110985830</name>
</gene>
<evidence type="ECO:0000259" key="5">
    <source>
        <dbReference type="PROSITE" id="PS50888"/>
    </source>
</evidence>
<evidence type="ECO:0000256" key="1">
    <source>
        <dbReference type="ARBA" id="ARBA00023015"/>
    </source>
</evidence>
<evidence type="ECO:0000256" key="3">
    <source>
        <dbReference type="ARBA" id="ARBA00023163"/>
    </source>
</evidence>